<evidence type="ECO:0000313" key="2">
    <source>
        <dbReference type="Proteomes" id="UP000770015"/>
    </source>
</evidence>
<dbReference type="SUPFAM" id="SSF53474">
    <property type="entry name" value="alpha/beta-Hydrolases"/>
    <property type="match status" value="1"/>
</dbReference>
<name>A0A9P8V7M1_9PEZI</name>
<comment type="caution">
    <text evidence="1">The sequence shown here is derived from an EMBL/GenBank/DDBJ whole genome shotgun (WGS) entry which is preliminary data.</text>
</comment>
<sequence length="153" mass="17811">MPFTKAAKPSLYPDGYASQTVWRDIQKFLSDRLHFTPEHFPVEEWWEHKGYKLHLDRWRNPEAKVRLIFLRDVTSAGSSASVHFLATYSRYVPVQEPEAFDVCPVLLTQPAEDRWTPLELSNLFLPRISKVPVKVVELENAGHYPSRTRDCSK</sequence>
<evidence type="ECO:0000313" key="1">
    <source>
        <dbReference type="EMBL" id="KAH6682358.1"/>
    </source>
</evidence>
<proteinExistence type="predicted"/>
<dbReference type="Gene3D" id="3.40.50.1820">
    <property type="entry name" value="alpha/beta hydrolase"/>
    <property type="match status" value="1"/>
</dbReference>
<dbReference type="InterPro" id="IPR029058">
    <property type="entry name" value="AB_hydrolase_fold"/>
</dbReference>
<dbReference type="Proteomes" id="UP000770015">
    <property type="component" value="Unassembled WGS sequence"/>
</dbReference>
<dbReference type="AlphaFoldDB" id="A0A9P8V7M1"/>
<reference evidence="1" key="1">
    <citation type="journal article" date="2021" name="Nat. Commun.">
        <title>Genetic determinants of endophytism in the Arabidopsis root mycobiome.</title>
        <authorList>
            <person name="Mesny F."/>
            <person name="Miyauchi S."/>
            <person name="Thiergart T."/>
            <person name="Pickel B."/>
            <person name="Atanasova L."/>
            <person name="Karlsson M."/>
            <person name="Huettel B."/>
            <person name="Barry K.W."/>
            <person name="Haridas S."/>
            <person name="Chen C."/>
            <person name="Bauer D."/>
            <person name="Andreopoulos W."/>
            <person name="Pangilinan J."/>
            <person name="LaButti K."/>
            <person name="Riley R."/>
            <person name="Lipzen A."/>
            <person name="Clum A."/>
            <person name="Drula E."/>
            <person name="Henrissat B."/>
            <person name="Kohler A."/>
            <person name="Grigoriev I.V."/>
            <person name="Martin F.M."/>
            <person name="Hacquard S."/>
        </authorList>
    </citation>
    <scope>NUCLEOTIDE SEQUENCE</scope>
    <source>
        <strain evidence="1">MPI-SDFR-AT-0117</strain>
    </source>
</reference>
<keyword evidence="2" id="KW-1185">Reference proteome</keyword>
<protein>
    <submittedName>
        <fullName evidence="1">Uncharacterized protein</fullName>
    </submittedName>
</protein>
<gene>
    <name evidence="1" type="ORF">F5X68DRAFT_243036</name>
</gene>
<dbReference type="EMBL" id="JAGSXJ010000018">
    <property type="protein sequence ID" value="KAH6682358.1"/>
    <property type="molecule type" value="Genomic_DNA"/>
</dbReference>
<accession>A0A9P8V7M1</accession>
<organism evidence="1 2">
    <name type="scientific">Plectosphaerella plurivora</name>
    <dbReference type="NCBI Taxonomy" id="936078"/>
    <lineage>
        <taxon>Eukaryota</taxon>
        <taxon>Fungi</taxon>
        <taxon>Dikarya</taxon>
        <taxon>Ascomycota</taxon>
        <taxon>Pezizomycotina</taxon>
        <taxon>Sordariomycetes</taxon>
        <taxon>Hypocreomycetidae</taxon>
        <taxon>Glomerellales</taxon>
        <taxon>Plectosphaerellaceae</taxon>
        <taxon>Plectosphaerella</taxon>
    </lineage>
</organism>
<dbReference type="OrthoDB" id="408373at2759"/>